<keyword evidence="1" id="KW-0812">Transmembrane</keyword>
<evidence type="ECO:0000256" key="1">
    <source>
        <dbReference type="SAM" id="Phobius"/>
    </source>
</evidence>
<dbReference type="InParanoid" id="Q2LYE6"/>
<reference evidence="2 3" key="1">
    <citation type="journal article" date="2007" name="Proc. Natl. Acad. Sci. U.S.A.">
        <title>The genome of Syntrophus aciditrophicus: life at the thermodynamic limit of microbial growth.</title>
        <authorList>
            <person name="McInerney M.J."/>
            <person name="Rohlin L."/>
            <person name="Mouttaki H."/>
            <person name="Kim U."/>
            <person name="Krupp R.S."/>
            <person name="Rios-Hernandez L."/>
            <person name="Sieber J."/>
            <person name="Struchtemeyer C.G."/>
            <person name="Bhattacharyya A."/>
            <person name="Campbell J.W."/>
            <person name="Gunsalus R.P."/>
        </authorList>
    </citation>
    <scope>NUCLEOTIDE SEQUENCE [LARGE SCALE GENOMIC DNA]</scope>
    <source>
        <strain evidence="2 3">SB</strain>
    </source>
</reference>
<proteinExistence type="predicted"/>
<feature type="transmembrane region" description="Helical" evidence="1">
    <location>
        <begin position="12"/>
        <end position="31"/>
    </location>
</feature>
<dbReference type="HOGENOM" id="CLU_1834165_0_0_7"/>
<sequence length="140" mass="16336">MTLRRTPVIPRWIMTVLTVSSYCIVIFRFFLDYGGHAMHIFKDVIAYFQADPGRIFGWPFFFLAVGLNVWLVYDAFRRRRIAREKEAAAEQDRRIRAAIQNAMQYNALAVAINELRERAGLPAIDFFDENTIREMASPRS</sequence>
<dbReference type="AlphaFoldDB" id="Q2LYE6"/>
<evidence type="ECO:0000313" key="2">
    <source>
        <dbReference type="EMBL" id="ABC76407.1"/>
    </source>
</evidence>
<dbReference type="Proteomes" id="UP000001933">
    <property type="component" value="Chromosome"/>
</dbReference>
<dbReference type="STRING" id="56780.SYN_03371"/>
<gene>
    <name evidence="2" type="ORF">SYN_03371</name>
</gene>
<feature type="transmembrane region" description="Helical" evidence="1">
    <location>
        <begin position="55"/>
        <end position="73"/>
    </location>
</feature>
<organism evidence="2 3">
    <name type="scientific">Syntrophus aciditrophicus (strain SB)</name>
    <dbReference type="NCBI Taxonomy" id="56780"/>
    <lineage>
        <taxon>Bacteria</taxon>
        <taxon>Pseudomonadati</taxon>
        <taxon>Thermodesulfobacteriota</taxon>
        <taxon>Syntrophia</taxon>
        <taxon>Syntrophales</taxon>
        <taxon>Syntrophaceae</taxon>
        <taxon>Syntrophus</taxon>
    </lineage>
</organism>
<protein>
    <submittedName>
        <fullName evidence="2">Hypothetical membrane protein</fullName>
    </submittedName>
</protein>
<evidence type="ECO:0000313" key="3">
    <source>
        <dbReference type="Proteomes" id="UP000001933"/>
    </source>
</evidence>
<keyword evidence="3" id="KW-1185">Reference proteome</keyword>
<name>Q2LYE6_SYNAS</name>
<accession>Q2LYE6</accession>
<dbReference type="EMBL" id="CP000252">
    <property type="protein sequence ID" value="ABC76407.1"/>
    <property type="molecule type" value="Genomic_DNA"/>
</dbReference>
<keyword evidence="1" id="KW-0472">Membrane</keyword>
<dbReference type="KEGG" id="sat:SYN_03371"/>
<keyword evidence="1" id="KW-1133">Transmembrane helix</keyword>